<dbReference type="InterPro" id="IPR000209">
    <property type="entry name" value="Peptidase_S8/S53_dom"/>
</dbReference>
<dbReference type="InterPro" id="IPR015500">
    <property type="entry name" value="Peptidase_S8_subtilisin-rel"/>
</dbReference>
<dbReference type="InterPro" id="IPR022398">
    <property type="entry name" value="Peptidase_S8_His-AS"/>
</dbReference>
<evidence type="ECO:0000313" key="12">
    <source>
        <dbReference type="Proteomes" id="UP000029868"/>
    </source>
</evidence>
<keyword evidence="2" id="KW-0134">Cell wall</keyword>
<sequence length="969" mass="102921">MKKHTGKVAVLSAIALGIMANQTIATAGTIDGFDPKVESAIKKIIPNKYVLISKAPVVRLSASGIRKAPKLAAAAINSAVAQIQASGAKIRMVKENRFGLVENMSEQAVAEFNKNNSDKVLVPSRPMYQAAQSTPYGITMVQADQVDDNAAAGSNPLSKKVCIIDSGIYLPHEDLGELNDTITGTNQPGVETEWHRAAGAHGTHVAGTIAALDNGVGVVGVIGSNPNLEIVRIFNDDYSYAFEGEVVEAIFKCQEAGATVVNMSLSGTAGPGDQSMYYTGDELGVFYEQLEDEGILMIAASGNHGTGEDSSDQTHYPAGWPSVVAVGAVDSNKDITGFSGKYAQVELSAPGRTIISTMPYDAGEGTGTENLSMGGYSDIPMERVYEWLYEKEGDSEQSLGPRRQGEIAGELYDMGFGYTIDMNATGKVCLMQRGGTPPADLNGYVLEKISICEQSGGIAAIVFGEEGSGDQLAPTVARVYHSEAPVSTIPAITITENAGKMAGLPNIGSQVSTSIVQVFETTGQMSGTSMASPHVAGVAALVWSNFPGCSNKQIRTALTASAEDLGEKGRDRKYGYGLVQAKAAMDYLTEADLCPIVDTNYCEIGEDSTTSECILSCEVTPDHAECEIPVDYCEVGEDSTTSECILSCEVTPNHDECQIPVDYCEVGEDSTTSECILSCEVTPEHDECQIPVDYCEVGEDSSTSECILSCEETPDHAECDIPDTCQEDCGTVLEKGMAITGLSGAQLNGVMFSFAVPADATNITIKTLGDSGDADLNVKASSEPKVWDYDCRSAGWDSNESCEMTQDNVIYYIAVSAGSDVENLSLVGNFDIDGDNQTCEDDASLPGCEIPCSEDSSQDKCQALQPINETIEDISVEFMSWSNYAIEVKEGYANLTITLSGPVDGDADLYVSKDKESTRSDFDCRSYGNTNDEVCTFDAPAAGTYHIDIASWSSISGLTIKVEAELIKD</sequence>
<feature type="domain" description="Peptidase S8/S53" evidence="8">
    <location>
        <begin position="520"/>
        <end position="577"/>
    </location>
</feature>
<dbReference type="PATRIC" id="fig|28229.3.peg.4712"/>
<dbReference type="InterPro" id="IPR050131">
    <property type="entry name" value="Peptidase_S8_subtilisin-like"/>
</dbReference>
<feature type="domain" description="Peptidase C-terminal archaeal/bacterial" evidence="10">
    <location>
        <begin position="752"/>
        <end position="816"/>
    </location>
</feature>
<dbReference type="Pfam" id="PF02225">
    <property type="entry name" value="PA"/>
    <property type="match status" value="1"/>
</dbReference>
<dbReference type="Gene3D" id="3.40.50.200">
    <property type="entry name" value="Peptidase S8/S53 domain"/>
    <property type="match status" value="2"/>
</dbReference>
<dbReference type="Pfam" id="PF04151">
    <property type="entry name" value="PPC"/>
    <property type="match status" value="2"/>
</dbReference>
<evidence type="ECO:0000256" key="6">
    <source>
        <dbReference type="PROSITE-ProRule" id="PRU01240"/>
    </source>
</evidence>
<dbReference type="PANTHER" id="PTHR43806:SF11">
    <property type="entry name" value="CEREVISIN-RELATED"/>
    <property type="match status" value="1"/>
</dbReference>
<keyword evidence="7" id="KW-0732">Signal</keyword>
<evidence type="ECO:0000259" key="8">
    <source>
        <dbReference type="Pfam" id="PF00082"/>
    </source>
</evidence>
<feature type="active site" description="Charge relay system" evidence="6">
    <location>
        <position position="529"/>
    </location>
</feature>
<keyword evidence="4 6" id="KW-0378">Hydrolase</keyword>
<dbReference type="PANTHER" id="PTHR43806">
    <property type="entry name" value="PEPTIDASE S8"/>
    <property type="match status" value="1"/>
</dbReference>
<dbReference type="Pfam" id="PF00082">
    <property type="entry name" value="Peptidase_S8"/>
    <property type="match status" value="2"/>
</dbReference>
<dbReference type="AlphaFoldDB" id="A0A099K6S7"/>
<evidence type="ECO:0000256" key="3">
    <source>
        <dbReference type="ARBA" id="ARBA00022670"/>
    </source>
</evidence>
<feature type="domain" description="Peptidase C-terminal archaeal/bacterial" evidence="10">
    <location>
        <begin position="884"/>
        <end position="949"/>
    </location>
</feature>
<feature type="active site" description="Charge relay system" evidence="6">
    <location>
        <position position="165"/>
    </location>
</feature>
<gene>
    <name evidence="11" type="ORF">GAB14E_0767</name>
</gene>
<dbReference type="GO" id="GO:0005615">
    <property type="term" value="C:extracellular space"/>
    <property type="evidence" value="ECO:0007669"/>
    <property type="project" value="TreeGrafter"/>
</dbReference>
<reference evidence="11 12" key="1">
    <citation type="submission" date="2014-08" db="EMBL/GenBank/DDBJ databases">
        <title>Genomic and Phenotypic Diversity of Colwellia psychrerythraea strains from Disparate Marine Basins.</title>
        <authorList>
            <person name="Techtmann S.M."/>
            <person name="Stelling S.C."/>
            <person name="Utturkar S.M."/>
            <person name="Alshibli N."/>
            <person name="Harris A."/>
            <person name="Brown S.D."/>
            <person name="Hazen T.C."/>
        </authorList>
    </citation>
    <scope>NUCLEOTIDE SEQUENCE [LARGE SCALE GENOMIC DNA]</scope>
    <source>
        <strain evidence="11 12">GAB14E</strain>
    </source>
</reference>
<keyword evidence="5 6" id="KW-0720">Serine protease</keyword>
<keyword evidence="3 6" id="KW-0645">Protease</keyword>
<evidence type="ECO:0000256" key="4">
    <source>
        <dbReference type="ARBA" id="ARBA00022801"/>
    </source>
</evidence>
<keyword evidence="2" id="KW-0964">Secreted</keyword>
<dbReference type="GO" id="GO:0004252">
    <property type="term" value="F:serine-type endopeptidase activity"/>
    <property type="evidence" value="ECO:0007669"/>
    <property type="project" value="UniProtKB-UniRule"/>
</dbReference>
<dbReference type="PROSITE" id="PS00137">
    <property type="entry name" value="SUBTILASE_HIS"/>
    <property type="match status" value="1"/>
</dbReference>
<evidence type="ECO:0000256" key="5">
    <source>
        <dbReference type="ARBA" id="ARBA00022825"/>
    </source>
</evidence>
<dbReference type="EMBL" id="JQEC01000075">
    <property type="protein sequence ID" value="KGJ86494.1"/>
    <property type="molecule type" value="Genomic_DNA"/>
</dbReference>
<comment type="similarity">
    <text evidence="1 6">Belongs to the peptidase S8 family.</text>
</comment>
<dbReference type="PROSITE" id="PS51892">
    <property type="entry name" value="SUBTILASE"/>
    <property type="match status" value="1"/>
</dbReference>
<evidence type="ECO:0000256" key="7">
    <source>
        <dbReference type="SAM" id="SignalP"/>
    </source>
</evidence>
<feature type="chain" id="PRO_5001947919" evidence="7">
    <location>
        <begin position="28"/>
        <end position="969"/>
    </location>
</feature>
<feature type="domain" description="PA" evidence="9">
    <location>
        <begin position="423"/>
        <end position="500"/>
    </location>
</feature>
<dbReference type="PROSITE" id="PS00138">
    <property type="entry name" value="SUBTILASE_SER"/>
    <property type="match status" value="1"/>
</dbReference>
<dbReference type="InterPro" id="IPR023828">
    <property type="entry name" value="Peptidase_S8_Ser-AS"/>
</dbReference>
<dbReference type="SUPFAM" id="SSF52743">
    <property type="entry name" value="Subtilisin-like"/>
    <property type="match status" value="1"/>
</dbReference>
<dbReference type="RefSeq" id="WP_197061261.1">
    <property type="nucleotide sequence ID" value="NZ_JQEC01000075.1"/>
</dbReference>
<protein>
    <submittedName>
        <fullName evidence="11">Peptidase S8 and S53 subtilisin kexin sedolisin</fullName>
    </submittedName>
</protein>
<organism evidence="11 12">
    <name type="scientific">Colwellia psychrerythraea</name>
    <name type="common">Vibrio psychroerythus</name>
    <dbReference type="NCBI Taxonomy" id="28229"/>
    <lineage>
        <taxon>Bacteria</taxon>
        <taxon>Pseudomonadati</taxon>
        <taxon>Pseudomonadota</taxon>
        <taxon>Gammaproteobacteria</taxon>
        <taxon>Alteromonadales</taxon>
        <taxon>Colwelliaceae</taxon>
        <taxon>Colwellia</taxon>
    </lineage>
</organism>
<dbReference type="Proteomes" id="UP000029868">
    <property type="component" value="Unassembled WGS sequence"/>
</dbReference>
<evidence type="ECO:0000256" key="2">
    <source>
        <dbReference type="ARBA" id="ARBA00022512"/>
    </source>
</evidence>
<dbReference type="Gene3D" id="2.60.120.380">
    <property type="match status" value="2"/>
</dbReference>
<dbReference type="InterPro" id="IPR007280">
    <property type="entry name" value="Peptidase_C_arc/bac"/>
</dbReference>
<accession>A0A099K6S7</accession>
<evidence type="ECO:0000259" key="10">
    <source>
        <dbReference type="Pfam" id="PF04151"/>
    </source>
</evidence>
<proteinExistence type="inferred from homology"/>
<dbReference type="InterPro" id="IPR003137">
    <property type="entry name" value="PA_domain"/>
</dbReference>
<evidence type="ECO:0000259" key="9">
    <source>
        <dbReference type="Pfam" id="PF02225"/>
    </source>
</evidence>
<feature type="signal peptide" evidence="7">
    <location>
        <begin position="1"/>
        <end position="27"/>
    </location>
</feature>
<feature type="active site" description="Charge relay system" evidence="6">
    <location>
        <position position="201"/>
    </location>
</feature>
<evidence type="ECO:0000313" key="11">
    <source>
        <dbReference type="EMBL" id="KGJ86494.1"/>
    </source>
</evidence>
<name>A0A099K6S7_COLPS</name>
<dbReference type="GO" id="GO:0006508">
    <property type="term" value="P:proteolysis"/>
    <property type="evidence" value="ECO:0007669"/>
    <property type="project" value="UniProtKB-KW"/>
</dbReference>
<dbReference type="PRINTS" id="PR00723">
    <property type="entry name" value="SUBTILISIN"/>
</dbReference>
<feature type="domain" description="Peptidase S8/S53" evidence="8">
    <location>
        <begin position="160"/>
        <end position="362"/>
    </location>
</feature>
<evidence type="ECO:0000256" key="1">
    <source>
        <dbReference type="ARBA" id="ARBA00011073"/>
    </source>
</evidence>
<comment type="caution">
    <text evidence="11">The sequence shown here is derived from an EMBL/GenBank/DDBJ whole genome shotgun (WGS) entry which is preliminary data.</text>
</comment>
<dbReference type="InterPro" id="IPR036852">
    <property type="entry name" value="Peptidase_S8/S53_dom_sf"/>
</dbReference>